<dbReference type="EMBL" id="JPKZ01000821">
    <property type="protein sequence ID" value="KHN85295.1"/>
    <property type="molecule type" value="Genomic_DNA"/>
</dbReference>
<keyword evidence="3" id="KW-1185">Reference proteome</keyword>
<evidence type="ECO:0000313" key="2">
    <source>
        <dbReference type="EMBL" id="KHN85295.1"/>
    </source>
</evidence>
<evidence type="ECO:0000256" key="1">
    <source>
        <dbReference type="SAM" id="MobiDB-lite"/>
    </source>
</evidence>
<feature type="region of interest" description="Disordered" evidence="1">
    <location>
        <begin position="1"/>
        <end position="27"/>
    </location>
</feature>
<organism evidence="2 3">
    <name type="scientific">Toxocara canis</name>
    <name type="common">Canine roundworm</name>
    <dbReference type="NCBI Taxonomy" id="6265"/>
    <lineage>
        <taxon>Eukaryota</taxon>
        <taxon>Metazoa</taxon>
        <taxon>Ecdysozoa</taxon>
        <taxon>Nematoda</taxon>
        <taxon>Chromadorea</taxon>
        <taxon>Rhabditida</taxon>
        <taxon>Spirurina</taxon>
        <taxon>Ascaridomorpha</taxon>
        <taxon>Ascaridoidea</taxon>
        <taxon>Toxocaridae</taxon>
        <taxon>Toxocara</taxon>
    </lineage>
</organism>
<accession>A0A0B2VWH5</accession>
<proteinExistence type="predicted"/>
<sequence length="67" mass="7755">MRSRVARSVQTDPVPRARSRSADPVPRVQRIYERRHFSPSELNDAGTEAILSREMVTYRRMKAICVP</sequence>
<comment type="caution">
    <text evidence="2">The sequence shown here is derived from an EMBL/GenBank/DDBJ whole genome shotgun (WGS) entry which is preliminary data.</text>
</comment>
<evidence type="ECO:0000313" key="3">
    <source>
        <dbReference type="Proteomes" id="UP000031036"/>
    </source>
</evidence>
<reference evidence="2 3" key="1">
    <citation type="submission" date="2014-11" db="EMBL/GenBank/DDBJ databases">
        <title>Genetic blueprint of the zoonotic pathogen Toxocara canis.</title>
        <authorList>
            <person name="Zhu X.-Q."/>
            <person name="Korhonen P.K."/>
            <person name="Cai H."/>
            <person name="Young N.D."/>
            <person name="Nejsum P."/>
            <person name="von Samson-Himmelstjerna G."/>
            <person name="Boag P.R."/>
            <person name="Tan P."/>
            <person name="Li Q."/>
            <person name="Min J."/>
            <person name="Yang Y."/>
            <person name="Wang X."/>
            <person name="Fang X."/>
            <person name="Hall R.S."/>
            <person name="Hofmann A."/>
            <person name="Sternberg P.W."/>
            <person name="Jex A.R."/>
            <person name="Gasser R.B."/>
        </authorList>
    </citation>
    <scope>NUCLEOTIDE SEQUENCE [LARGE SCALE GENOMIC DNA]</scope>
    <source>
        <strain evidence="2">PN_DK_2014</strain>
    </source>
</reference>
<name>A0A0B2VWH5_TOXCA</name>
<protein>
    <submittedName>
        <fullName evidence="2">Uncharacterized protein</fullName>
    </submittedName>
</protein>
<gene>
    <name evidence="2" type="ORF">Tcan_06173</name>
</gene>
<dbReference type="Proteomes" id="UP000031036">
    <property type="component" value="Unassembled WGS sequence"/>
</dbReference>
<dbReference type="AlphaFoldDB" id="A0A0B2VWH5"/>